<protein>
    <submittedName>
        <fullName evidence="1">Mannose-1-phosphate guanylyltransferase</fullName>
    </submittedName>
</protein>
<keyword evidence="1" id="KW-0808">Transferase</keyword>
<keyword evidence="2" id="KW-1185">Reference proteome</keyword>
<keyword evidence="1" id="KW-0548">Nucleotidyltransferase</keyword>
<reference evidence="2" key="1">
    <citation type="journal article" date="2019" name="Curr. Biol.">
        <title>Genome Sequence of Striga asiatica Provides Insight into the Evolution of Plant Parasitism.</title>
        <authorList>
            <person name="Yoshida S."/>
            <person name="Kim S."/>
            <person name="Wafula E.K."/>
            <person name="Tanskanen J."/>
            <person name="Kim Y.M."/>
            <person name="Honaas L."/>
            <person name="Yang Z."/>
            <person name="Spallek T."/>
            <person name="Conn C.E."/>
            <person name="Ichihashi Y."/>
            <person name="Cheong K."/>
            <person name="Cui S."/>
            <person name="Der J.P."/>
            <person name="Gundlach H."/>
            <person name="Jiao Y."/>
            <person name="Hori C."/>
            <person name="Ishida J.K."/>
            <person name="Kasahara H."/>
            <person name="Kiba T."/>
            <person name="Kim M.S."/>
            <person name="Koo N."/>
            <person name="Laohavisit A."/>
            <person name="Lee Y.H."/>
            <person name="Lumba S."/>
            <person name="McCourt P."/>
            <person name="Mortimer J.C."/>
            <person name="Mutuku J.M."/>
            <person name="Nomura T."/>
            <person name="Sasaki-Sekimoto Y."/>
            <person name="Seto Y."/>
            <person name="Wang Y."/>
            <person name="Wakatake T."/>
            <person name="Sakakibara H."/>
            <person name="Demura T."/>
            <person name="Yamaguchi S."/>
            <person name="Yoneyama K."/>
            <person name="Manabe R.I."/>
            <person name="Nelson D.C."/>
            <person name="Schulman A.H."/>
            <person name="Timko M.P."/>
            <person name="dePamphilis C.W."/>
            <person name="Choi D."/>
            <person name="Shirasu K."/>
        </authorList>
    </citation>
    <scope>NUCLEOTIDE SEQUENCE [LARGE SCALE GENOMIC DNA]</scope>
    <source>
        <strain evidence="2">cv. UVA1</strain>
    </source>
</reference>
<gene>
    <name evidence="1" type="ORF">STAS_15975</name>
</gene>
<dbReference type="GO" id="GO:0016779">
    <property type="term" value="F:nucleotidyltransferase activity"/>
    <property type="evidence" value="ECO:0007669"/>
    <property type="project" value="UniProtKB-KW"/>
</dbReference>
<dbReference type="AlphaFoldDB" id="A0A5A7Q2V7"/>
<evidence type="ECO:0000313" key="2">
    <source>
        <dbReference type="Proteomes" id="UP000325081"/>
    </source>
</evidence>
<sequence>MVKNKKKTIFRRMTAEESFATNEIEQGAATSSKCKGITLDDTKELDECGMGYKIAAGIRYNDEQFTYVCERYSTSLNINIRQIPRGSERLLFSMTMENSFNSPDLVTCLAVSIILRKVNCMRKRQNIRNYSTAFMDNCLAW</sequence>
<organism evidence="1 2">
    <name type="scientific">Striga asiatica</name>
    <name type="common">Asiatic witchweed</name>
    <name type="synonym">Buchnera asiatica</name>
    <dbReference type="NCBI Taxonomy" id="4170"/>
    <lineage>
        <taxon>Eukaryota</taxon>
        <taxon>Viridiplantae</taxon>
        <taxon>Streptophyta</taxon>
        <taxon>Embryophyta</taxon>
        <taxon>Tracheophyta</taxon>
        <taxon>Spermatophyta</taxon>
        <taxon>Magnoliopsida</taxon>
        <taxon>eudicotyledons</taxon>
        <taxon>Gunneridae</taxon>
        <taxon>Pentapetalae</taxon>
        <taxon>asterids</taxon>
        <taxon>lamiids</taxon>
        <taxon>Lamiales</taxon>
        <taxon>Orobanchaceae</taxon>
        <taxon>Buchnereae</taxon>
        <taxon>Striga</taxon>
    </lineage>
</organism>
<dbReference type="Proteomes" id="UP000325081">
    <property type="component" value="Unassembled WGS sequence"/>
</dbReference>
<proteinExistence type="predicted"/>
<comment type="caution">
    <text evidence="1">The sequence shown here is derived from an EMBL/GenBank/DDBJ whole genome shotgun (WGS) entry which is preliminary data.</text>
</comment>
<name>A0A5A7Q2V7_STRAF</name>
<evidence type="ECO:0000313" key="1">
    <source>
        <dbReference type="EMBL" id="GER39364.1"/>
    </source>
</evidence>
<dbReference type="EMBL" id="BKCP01005627">
    <property type="protein sequence ID" value="GER39364.1"/>
    <property type="molecule type" value="Genomic_DNA"/>
</dbReference>
<accession>A0A5A7Q2V7</accession>